<sequence length="233" mass="27024">MQKLNPKLKLILGISALIVLVVIVVTFFITVAIRKKILKKHYLLDNEKQLKAFAAKNPNYGIVLEGIKKYYSTPLVDDLLVAFLVNTIFVNKYQSIYLLDKNDYLAISLSILLSKDVNLEKNKNFESKLTEIKNNTEIDLSNLNIKDTILDEKQKYDILISLSDYSNIIDIVNKYLNNFKLNTMLVLEYNSLKDIKELKNIENIRYETISFNKRNFILLAKDNLHDKLLMQGD</sequence>
<organism evidence="2 3">
    <name type="scientific">Metamycoplasma orale</name>
    <name type="common">Mycoplasma orale</name>
    <dbReference type="NCBI Taxonomy" id="2121"/>
    <lineage>
        <taxon>Bacteria</taxon>
        <taxon>Bacillati</taxon>
        <taxon>Mycoplasmatota</taxon>
        <taxon>Mycoplasmoidales</taxon>
        <taxon>Metamycoplasmataceae</taxon>
        <taxon>Metamycoplasma</taxon>
    </lineage>
</organism>
<proteinExistence type="predicted"/>
<keyword evidence="3" id="KW-1185">Reference proteome</keyword>
<reference evidence="2 3" key="1">
    <citation type="submission" date="2019-01" db="EMBL/GenBank/DDBJ databases">
        <authorList>
            <consortium name="Pathogen Informatics"/>
        </authorList>
    </citation>
    <scope>NUCLEOTIDE SEQUENCE [LARGE SCALE GENOMIC DNA]</scope>
    <source>
        <strain evidence="2 3">NCTC10112</strain>
    </source>
</reference>
<gene>
    <name evidence="2" type="ORF">NCTC10112_00621</name>
</gene>
<feature type="transmembrane region" description="Helical" evidence="1">
    <location>
        <begin position="12"/>
        <end position="33"/>
    </location>
</feature>
<dbReference type="Proteomes" id="UP000290482">
    <property type="component" value="Chromosome"/>
</dbReference>
<dbReference type="EMBL" id="LR214940">
    <property type="protein sequence ID" value="VEU56022.1"/>
    <property type="molecule type" value="Genomic_DNA"/>
</dbReference>
<dbReference type="NCBIfam" id="NF045844">
    <property type="entry name" value="BC85_0335_fam"/>
    <property type="match status" value="1"/>
</dbReference>
<keyword evidence="1" id="KW-0472">Membrane</keyword>
<name>A0A448ZXQ5_METOS</name>
<dbReference type="RefSeq" id="WP_022935951.1">
    <property type="nucleotide sequence ID" value="NZ_LR214940.1"/>
</dbReference>
<dbReference type="AlphaFoldDB" id="A0A448ZXQ5"/>
<evidence type="ECO:0000313" key="2">
    <source>
        <dbReference type="EMBL" id="VEU56022.1"/>
    </source>
</evidence>
<keyword evidence="1" id="KW-1133">Transmembrane helix</keyword>
<protein>
    <submittedName>
        <fullName evidence="2">Uncharacterized protein</fullName>
    </submittedName>
</protein>
<dbReference type="KEGG" id="mob:NCTC10112_00621"/>
<accession>A0A448ZXQ5</accession>
<evidence type="ECO:0000313" key="3">
    <source>
        <dbReference type="Proteomes" id="UP000290482"/>
    </source>
</evidence>
<dbReference type="OrthoDB" id="398057at2"/>
<evidence type="ECO:0000256" key="1">
    <source>
        <dbReference type="SAM" id="Phobius"/>
    </source>
</evidence>
<keyword evidence="1" id="KW-0812">Transmembrane</keyword>